<reference evidence="6" key="2">
    <citation type="submission" date="2023-05" db="EMBL/GenBank/DDBJ databases">
        <authorList>
            <consortium name="Lawrence Berkeley National Laboratory"/>
            <person name="Steindorff A."/>
            <person name="Hensen N."/>
            <person name="Bonometti L."/>
            <person name="Westerberg I."/>
            <person name="Brannstrom I.O."/>
            <person name="Guillou S."/>
            <person name="Cros-Aarteil S."/>
            <person name="Calhoun S."/>
            <person name="Haridas S."/>
            <person name="Kuo A."/>
            <person name="Mondo S."/>
            <person name="Pangilinan J."/>
            <person name="Riley R."/>
            <person name="Labutti K."/>
            <person name="Andreopoulos B."/>
            <person name="Lipzen A."/>
            <person name="Chen C."/>
            <person name="Yanf M."/>
            <person name="Daum C."/>
            <person name="Ng V."/>
            <person name="Clum A."/>
            <person name="Ohm R."/>
            <person name="Martin F."/>
            <person name="Silar P."/>
            <person name="Natvig D."/>
            <person name="Lalanne C."/>
            <person name="Gautier V."/>
            <person name="Ament-Velasquez S.L."/>
            <person name="Kruys A."/>
            <person name="Hutchinson M.I."/>
            <person name="Powell A.J."/>
            <person name="Barry K."/>
            <person name="Miller A.N."/>
            <person name="Grigoriev I.V."/>
            <person name="Debuchy R."/>
            <person name="Gladieux P."/>
            <person name="Thoren M.H."/>
            <person name="Johannesson H."/>
        </authorList>
    </citation>
    <scope>NUCLEOTIDE SEQUENCE</scope>
    <source>
        <strain evidence="6">CBS 123565</strain>
    </source>
</reference>
<feature type="transmembrane region" description="Helical" evidence="5">
    <location>
        <begin position="214"/>
        <end position="235"/>
    </location>
</feature>
<comment type="subcellular location">
    <subcellularLocation>
        <location evidence="1">Membrane</location>
        <topology evidence="1">Multi-pass membrane protein</topology>
    </subcellularLocation>
</comment>
<name>A0AAN6UNT1_9PEZI</name>
<reference evidence="6" key="1">
    <citation type="journal article" date="2023" name="Mol. Phylogenet. Evol.">
        <title>Genome-scale phylogeny and comparative genomics of the fungal order Sordariales.</title>
        <authorList>
            <person name="Hensen N."/>
            <person name="Bonometti L."/>
            <person name="Westerberg I."/>
            <person name="Brannstrom I.O."/>
            <person name="Guillou S."/>
            <person name="Cros-Aarteil S."/>
            <person name="Calhoun S."/>
            <person name="Haridas S."/>
            <person name="Kuo A."/>
            <person name="Mondo S."/>
            <person name="Pangilinan J."/>
            <person name="Riley R."/>
            <person name="LaButti K."/>
            <person name="Andreopoulos B."/>
            <person name="Lipzen A."/>
            <person name="Chen C."/>
            <person name="Yan M."/>
            <person name="Daum C."/>
            <person name="Ng V."/>
            <person name="Clum A."/>
            <person name="Steindorff A."/>
            <person name="Ohm R.A."/>
            <person name="Martin F."/>
            <person name="Silar P."/>
            <person name="Natvig D.O."/>
            <person name="Lalanne C."/>
            <person name="Gautier V."/>
            <person name="Ament-Velasquez S.L."/>
            <person name="Kruys A."/>
            <person name="Hutchinson M.I."/>
            <person name="Powell A.J."/>
            <person name="Barry K."/>
            <person name="Miller A.N."/>
            <person name="Grigoriev I.V."/>
            <person name="Debuchy R."/>
            <person name="Gladieux P."/>
            <person name="Hiltunen Thoren M."/>
            <person name="Johannesson H."/>
        </authorList>
    </citation>
    <scope>NUCLEOTIDE SEQUENCE</scope>
    <source>
        <strain evidence="6">CBS 123565</strain>
    </source>
</reference>
<feature type="transmembrane region" description="Helical" evidence="5">
    <location>
        <begin position="92"/>
        <end position="115"/>
    </location>
</feature>
<dbReference type="InterPro" id="IPR007568">
    <property type="entry name" value="RTA1"/>
</dbReference>
<organism evidence="6 7">
    <name type="scientific">Trichocladium antarcticum</name>
    <dbReference type="NCBI Taxonomy" id="1450529"/>
    <lineage>
        <taxon>Eukaryota</taxon>
        <taxon>Fungi</taxon>
        <taxon>Dikarya</taxon>
        <taxon>Ascomycota</taxon>
        <taxon>Pezizomycotina</taxon>
        <taxon>Sordariomycetes</taxon>
        <taxon>Sordariomycetidae</taxon>
        <taxon>Sordariales</taxon>
        <taxon>Chaetomiaceae</taxon>
        <taxon>Trichocladium</taxon>
    </lineage>
</organism>
<evidence type="ECO:0000256" key="1">
    <source>
        <dbReference type="ARBA" id="ARBA00004141"/>
    </source>
</evidence>
<proteinExistence type="predicted"/>
<dbReference type="GO" id="GO:0000324">
    <property type="term" value="C:fungal-type vacuole"/>
    <property type="evidence" value="ECO:0007669"/>
    <property type="project" value="TreeGrafter"/>
</dbReference>
<protein>
    <submittedName>
        <fullName evidence="6">RTA1-domain-containing protein</fullName>
    </submittedName>
</protein>
<comment type="caution">
    <text evidence="6">The sequence shown here is derived from an EMBL/GenBank/DDBJ whole genome shotgun (WGS) entry which is preliminary data.</text>
</comment>
<feature type="transmembrane region" description="Helical" evidence="5">
    <location>
        <begin position="36"/>
        <end position="55"/>
    </location>
</feature>
<evidence type="ECO:0000313" key="7">
    <source>
        <dbReference type="Proteomes" id="UP001304895"/>
    </source>
</evidence>
<gene>
    <name evidence="6" type="ORF">BT67DRAFT_379159</name>
</gene>
<dbReference type="PANTHER" id="PTHR31465:SF9">
    <property type="entry name" value="SPHINGOID LONG-CHAIN BASE TRANSPORTER RSB1"/>
    <property type="match status" value="1"/>
</dbReference>
<feature type="transmembrane region" description="Helical" evidence="5">
    <location>
        <begin position="135"/>
        <end position="153"/>
    </location>
</feature>
<keyword evidence="7" id="KW-1185">Reference proteome</keyword>
<dbReference type="AlphaFoldDB" id="A0AAN6UNT1"/>
<feature type="transmembrane region" description="Helical" evidence="5">
    <location>
        <begin position="62"/>
        <end position="80"/>
    </location>
</feature>
<dbReference type="EMBL" id="MU853407">
    <property type="protein sequence ID" value="KAK4135121.1"/>
    <property type="molecule type" value="Genomic_DNA"/>
</dbReference>
<keyword evidence="4 5" id="KW-0472">Membrane</keyword>
<dbReference type="PANTHER" id="PTHR31465">
    <property type="entry name" value="PROTEIN RTA1-RELATED"/>
    <property type="match status" value="1"/>
</dbReference>
<evidence type="ECO:0000256" key="4">
    <source>
        <dbReference type="ARBA" id="ARBA00023136"/>
    </source>
</evidence>
<evidence type="ECO:0000256" key="2">
    <source>
        <dbReference type="ARBA" id="ARBA00022692"/>
    </source>
</evidence>
<keyword evidence="2 5" id="KW-0812">Transmembrane</keyword>
<evidence type="ECO:0000256" key="3">
    <source>
        <dbReference type="ARBA" id="ARBA00022989"/>
    </source>
</evidence>
<sequence length="301" mass="33129">MSTLPNGLISFGPNANCTLDTCPLEASILQYRPSQAASGTFIAIFASSILIQAFLGIRTRTWGFMISVLCGCCLEIAGYVGRLVIYNNPFSFGGFLAQIICITIAPVFFCAAIYVLLSQVINHVDRSLSRFKPQIFYWIFIPCDIVSLILQATGGALSCVASTEDEIQVGVDISLAGLIFQVITLVVFCALFADYLIACKRSAVWNRIPGRVKVFLSFIFLSILFITLRCVYRIVELREGYFSELFRDEPLFIGLESAVMCVAIVCLIPGHPGSVLGAGATRDRRGKSEYDSMELTTQERE</sequence>
<accession>A0AAN6UNT1</accession>
<feature type="transmembrane region" description="Helical" evidence="5">
    <location>
        <begin position="255"/>
        <end position="278"/>
    </location>
</feature>
<evidence type="ECO:0000256" key="5">
    <source>
        <dbReference type="SAM" id="Phobius"/>
    </source>
</evidence>
<feature type="transmembrane region" description="Helical" evidence="5">
    <location>
        <begin position="173"/>
        <end position="193"/>
    </location>
</feature>
<dbReference type="Pfam" id="PF04479">
    <property type="entry name" value="RTA1"/>
    <property type="match status" value="1"/>
</dbReference>
<dbReference type="Proteomes" id="UP001304895">
    <property type="component" value="Unassembled WGS sequence"/>
</dbReference>
<keyword evidence="3 5" id="KW-1133">Transmembrane helix</keyword>
<evidence type="ECO:0000313" key="6">
    <source>
        <dbReference type="EMBL" id="KAK4135121.1"/>
    </source>
</evidence>
<dbReference type="GO" id="GO:0005886">
    <property type="term" value="C:plasma membrane"/>
    <property type="evidence" value="ECO:0007669"/>
    <property type="project" value="TreeGrafter"/>
</dbReference>